<sequence>MSTTLASTSTRAAVARACASASSSASPSSSASSSSASSSRMLSTTAPLRAKPRRARQMNDPFALRNMGKFNYDDIPTLGHLVLDRQRELLGYARVAHHEMPKLLELRRPYEPKRELLRFRLVHLQGEAHPMTAKAVMTVSVADLFEHLAGQGKLRDADARRKFLLLAGPRWDAGHVKHGVEEAEKEALQKGVGEIKISSERFQVQAQNVKWCSDALDRMIEEASSNSAEFKDVAIDFRPTLVREAKRKGFERRAAPSIKDFPQEWL</sequence>
<dbReference type="EMBL" id="KZ819644">
    <property type="protein sequence ID" value="PWN86624.1"/>
    <property type="molecule type" value="Genomic_DNA"/>
</dbReference>
<name>A0A316YCM2_9BASI</name>
<dbReference type="OrthoDB" id="283424at2759"/>
<dbReference type="GO" id="GO:0032543">
    <property type="term" value="P:mitochondrial translation"/>
    <property type="evidence" value="ECO:0007669"/>
    <property type="project" value="InterPro"/>
</dbReference>
<dbReference type="InterPro" id="IPR019349">
    <property type="entry name" value="Ribosomal_mS35_mit"/>
</dbReference>
<protein>
    <recommendedName>
        <fullName evidence="2">Small ribosomal subunit protein mS35 mitochondrial conserved domain-containing protein</fullName>
    </recommendedName>
</protein>
<keyword evidence="4" id="KW-1185">Reference proteome</keyword>
<dbReference type="InterPro" id="IPR039848">
    <property type="entry name" value="Ribosomal_mS35_mt"/>
</dbReference>
<dbReference type="GO" id="GO:0003735">
    <property type="term" value="F:structural constituent of ribosome"/>
    <property type="evidence" value="ECO:0007669"/>
    <property type="project" value="InterPro"/>
</dbReference>
<dbReference type="GO" id="GO:0005763">
    <property type="term" value="C:mitochondrial small ribosomal subunit"/>
    <property type="evidence" value="ECO:0007669"/>
    <property type="project" value="TreeGrafter"/>
</dbReference>
<feature type="domain" description="Small ribosomal subunit protein mS35 mitochondrial conserved" evidence="2">
    <location>
        <begin position="112"/>
        <end position="265"/>
    </location>
</feature>
<dbReference type="PANTHER" id="PTHR13490:SF0">
    <property type="entry name" value="SMALL RIBOSOMAL SUBUNIT PROTEIN MS35"/>
    <property type="match status" value="1"/>
</dbReference>
<dbReference type="Proteomes" id="UP000245768">
    <property type="component" value="Unassembled WGS sequence"/>
</dbReference>
<feature type="compositionally biased region" description="Low complexity" evidence="1">
    <location>
        <begin position="16"/>
        <end position="46"/>
    </location>
</feature>
<dbReference type="GeneID" id="37044946"/>
<dbReference type="Pfam" id="PF10213">
    <property type="entry name" value="MRP-S28"/>
    <property type="match status" value="1"/>
</dbReference>
<evidence type="ECO:0000259" key="2">
    <source>
        <dbReference type="Pfam" id="PF10213"/>
    </source>
</evidence>
<dbReference type="STRING" id="215250.A0A316YCM2"/>
<organism evidence="3 4">
    <name type="scientific">Acaromyces ingoldii</name>
    <dbReference type="NCBI Taxonomy" id="215250"/>
    <lineage>
        <taxon>Eukaryota</taxon>
        <taxon>Fungi</taxon>
        <taxon>Dikarya</taxon>
        <taxon>Basidiomycota</taxon>
        <taxon>Ustilaginomycotina</taxon>
        <taxon>Exobasidiomycetes</taxon>
        <taxon>Exobasidiales</taxon>
        <taxon>Cryptobasidiaceae</taxon>
        <taxon>Acaromyces</taxon>
    </lineage>
</organism>
<dbReference type="InParanoid" id="A0A316YCM2"/>
<dbReference type="AlphaFoldDB" id="A0A316YCM2"/>
<evidence type="ECO:0000313" key="3">
    <source>
        <dbReference type="EMBL" id="PWN86624.1"/>
    </source>
</evidence>
<reference evidence="3 4" key="1">
    <citation type="journal article" date="2018" name="Mol. Biol. Evol.">
        <title>Broad Genomic Sampling Reveals a Smut Pathogenic Ancestry of the Fungal Clade Ustilaginomycotina.</title>
        <authorList>
            <person name="Kijpornyongpan T."/>
            <person name="Mondo S.J."/>
            <person name="Barry K."/>
            <person name="Sandor L."/>
            <person name="Lee J."/>
            <person name="Lipzen A."/>
            <person name="Pangilinan J."/>
            <person name="LaButti K."/>
            <person name="Hainaut M."/>
            <person name="Henrissat B."/>
            <person name="Grigoriev I.V."/>
            <person name="Spatafora J.W."/>
            <person name="Aime M.C."/>
        </authorList>
    </citation>
    <scope>NUCLEOTIDE SEQUENCE [LARGE SCALE GENOMIC DNA]</scope>
    <source>
        <strain evidence="3 4">MCA 4198</strain>
    </source>
</reference>
<evidence type="ECO:0000313" key="4">
    <source>
        <dbReference type="Proteomes" id="UP000245768"/>
    </source>
</evidence>
<dbReference type="RefSeq" id="XP_025373822.1">
    <property type="nucleotide sequence ID" value="XM_025523030.1"/>
</dbReference>
<accession>A0A316YCM2</accession>
<evidence type="ECO:0000256" key="1">
    <source>
        <dbReference type="SAM" id="MobiDB-lite"/>
    </source>
</evidence>
<proteinExistence type="predicted"/>
<gene>
    <name evidence="3" type="ORF">FA10DRAFT_270177</name>
</gene>
<feature type="region of interest" description="Disordered" evidence="1">
    <location>
        <begin position="16"/>
        <end position="58"/>
    </location>
</feature>
<dbReference type="PANTHER" id="PTHR13490">
    <property type="entry name" value="MITOCHONDRIAL 28S RIBOSOMAL PROTEIN S28"/>
    <property type="match status" value="1"/>
</dbReference>